<evidence type="ECO:0000313" key="6">
    <source>
        <dbReference type="Proteomes" id="UP000237883"/>
    </source>
</evidence>
<dbReference type="Gene3D" id="1.10.10.10">
    <property type="entry name" value="Winged helix-like DNA-binding domain superfamily/Winged helix DNA-binding domain"/>
    <property type="match status" value="1"/>
</dbReference>
<dbReference type="Pfam" id="PF00392">
    <property type="entry name" value="GntR"/>
    <property type="match status" value="1"/>
</dbReference>
<organism evidence="5 6">
    <name type="scientific">Mogibacterium diversum</name>
    <dbReference type="NCBI Taxonomy" id="114527"/>
    <lineage>
        <taxon>Bacteria</taxon>
        <taxon>Bacillati</taxon>
        <taxon>Bacillota</taxon>
        <taxon>Clostridia</taxon>
        <taxon>Peptostreptococcales</taxon>
        <taxon>Anaerovoracaceae</taxon>
        <taxon>Mogibacterium</taxon>
    </lineage>
</organism>
<dbReference type="KEGG" id="mdv:C5Q96_00155"/>
<proteinExistence type="predicted"/>
<dbReference type="PANTHER" id="PTHR38445">
    <property type="entry name" value="HTH-TYPE TRANSCRIPTIONAL REPRESSOR YTRA"/>
    <property type="match status" value="1"/>
</dbReference>
<dbReference type="Proteomes" id="UP000237883">
    <property type="component" value="Chromosome"/>
</dbReference>
<dbReference type="PROSITE" id="PS50949">
    <property type="entry name" value="HTH_GNTR"/>
    <property type="match status" value="1"/>
</dbReference>
<dbReference type="AlphaFoldDB" id="A0A2S0L279"/>
<evidence type="ECO:0000259" key="4">
    <source>
        <dbReference type="PROSITE" id="PS50949"/>
    </source>
</evidence>
<keyword evidence="6" id="KW-1185">Reference proteome</keyword>
<protein>
    <submittedName>
        <fullName evidence="5">GntR family transcriptional regulator</fullName>
    </submittedName>
</protein>
<dbReference type="PANTHER" id="PTHR38445:SF6">
    <property type="entry name" value="GNTR-FAMILY TRANSCRIPTIONAL REGULATOR"/>
    <property type="match status" value="1"/>
</dbReference>
<dbReference type="EMBL" id="CP027228">
    <property type="protein sequence ID" value="AVM47357.1"/>
    <property type="molecule type" value="Genomic_DNA"/>
</dbReference>
<keyword evidence="2" id="KW-0238">DNA-binding</keyword>
<evidence type="ECO:0000256" key="2">
    <source>
        <dbReference type="ARBA" id="ARBA00023125"/>
    </source>
</evidence>
<accession>A0A2S0L279</accession>
<dbReference type="InterPro" id="IPR000524">
    <property type="entry name" value="Tscrpt_reg_HTH_GntR"/>
</dbReference>
<dbReference type="SUPFAM" id="SSF46785">
    <property type="entry name" value="Winged helix' DNA-binding domain"/>
    <property type="match status" value="1"/>
</dbReference>
<reference evidence="6" key="1">
    <citation type="submission" date="2018-02" db="EMBL/GenBank/DDBJ databases">
        <authorList>
            <person name="Holder M.E."/>
            <person name="Ajami N.J."/>
            <person name="Petrosino J.F."/>
        </authorList>
    </citation>
    <scope>NUCLEOTIDE SEQUENCE [LARGE SCALE GENOMIC DNA]</scope>
    <source>
        <strain evidence="6">CCUG 47132</strain>
    </source>
</reference>
<gene>
    <name evidence="5" type="ORF">C5Q96_00155</name>
</gene>
<keyword evidence="1" id="KW-0805">Transcription regulation</keyword>
<name>A0A2S0L279_9FIRM</name>
<dbReference type="CDD" id="cd07377">
    <property type="entry name" value="WHTH_GntR"/>
    <property type="match status" value="1"/>
</dbReference>
<dbReference type="GeneID" id="78390659"/>
<dbReference type="OrthoDB" id="163333at2"/>
<feature type="domain" description="HTH gntR-type" evidence="4">
    <location>
        <begin position="9"/>
        <end position="77"/>
    </location>
</feature>
<dbReference type="InterPro" id="IPR036388">
    <property type="entry name" value="WH-like_DNA-bd_sf"/>
</dbReference>
<evidence type="ECO:0000256" key="1">
    <source>
        <dbReference type="ARBA" id="ARBA00023015"/>
    </source>
</evidence>
<evidence type="ECO:0000313" key="5">
    <source>
        <dbReference type="EMBL" id="AVM47357.1"/>
    </source>
</evidence>
<evidence type="ECO:0000256" key="3">
    <source>
        <dbReference type="ARBA" id="ARBA00023163"/>
    </source>
</evidence>
<sequence length="122" mass="13784">MEWKFVDGIPIYSQIVNELTVRIARHDYLPGEKLPSVRDIAAAACVNPNTVQRALAELERSGLVRTERTNGRFVTEDERALKEIYKGLSSSYIDELVEKLRNIGMSDMEIIEAVTNCVGKEK</sequence>
<keyword evidence="3" id="KW-0804">Transcription</keyword>
<dbReference type="GO" id="GO:0003700">
    <property type="term" value="F:DNA-binding transcription factor activity"/>
    <property type="evidence" value="ECO:0007669"/>
    <property type="project" value="InterPro"/>
</dbReference>
<dbReference type="GO" id="GO:0003677">
    <property type="term" value="F:DNA binding"/>
    <property type="evidence" value="ECO:0007669"/>
    <property type="project" value="UniProtKB-KW"/>
</dbReference>
<dbReference type="SMART" id="SM00345">
    <property type="entry name" value="HTH_GNTR"/>
    <property type="match status" value="1"/>
</dbReference>
<dbReference type="InterPro" id="IPR036390">
    <property type="entry name" value="WH_DNA-bd_sf"/>
</dbReference>
<dbReference type="RefSeq" id="WP_106056055.1">
    <property type="nucleotide sequence ID" value="NZ_CP027228.1"/>
</dbReference>